<dbReference type="HOGENOM" id="CLU_032482_2_1_9"/>
<evidence type="ECO:0000256" key="6">
    <source>
        <dbReference type="ARBA" id="ARBA00023277"/>
    </source>
</evidence>
<comment type="caution">
    <text evidence="14">The sequence shown here is derived from an EMBL/GenBank/DDBJ whole genome shotgun (WGS) entry which is preliminary data.</text>
</comment>
<feature type="binding site" evidence="12">
    <location>
        <position position="212"/>
    </location>
    <ligand>
        <name>Zn(2+)</name>
        <dbReference type="ChEBI" id="CHEBI:29105"/>
    </ligand>
</feature>
<accession>K9EBR7</accession>
<evidence type="ECO:0000256" key="9">
    <source>
        <dbReference type="PIRNR" id="PIRNR038994"/>
    </source>
</evidence>
<evidence type="ECO:0000256" key="1">
    <source>
        <dbReference type="ARBA" id="ARBA00010716"/>
    </source>
</evidence>
<dbReference type="GO" id="GO:0046872">
    <property type="term" value="F:metal ion binding"/>
    <property type="evidence" value="ECO:0007669"/>
    <property type="project" value="UniProtKB-KW"/>
</dbReference>
<protein>
    <recommendedName>
        <fullName evidence="3">N-acetylglucosamine-6-phosphate deacetylase</fullName>
        <ecNumber evidence="2">3.5.1.25</ecNumber>
    </recommendedName>
</protein>
<evidence type="ECO:0000256" key="10">
    <source>
        <dbReference type="PIRSR" id="PIRSR038994-1"/>
    </source>
</evidence>
<sequence length="379" mass="41413">MASVFTNAKIYCGNQVIDPGFIRFDRDIKQVGPMTDYQEEGQDQVKDLSGQIIIPGFIDIHSHGGYGIDNMDADPDKIDEMVDLFLNEGITSYFATTMSQTASNITAAMEAIAEAMKKNDRILGVHLEGPFINEKHKGAQSADHIVPANLDLLKKWQDITGGKIKLITYAPEQANVKAFEDYCLDQGIVLSAGHTDATYDVLDQSPITHITHLFNGQKGIHHREPGTAGFGLLKGDDIKVELIVDGHHIDPKMVDFAYRMKGAKGIVLVTDSMRAKGLPDGESELGGQKVIVKDSTARLESGSLAGSALTYIDAFRNMINFSHCSIEEAVLMSSTNQAEEFKLDGKGYLAEGYDSDFLVLDKDLNLNQTIAAGKVHDCQ</sequence>
<keyword evidence="4 12" id="KW-0479">Metal-binding</keyword>
<evidence type="ECO:0000256" key="4">
    <source>
        <dbReference type="ARBA" id="ARBA00022723"/>
    </source>
</evidence>
<feature type="binding site" evidence="11">
    <location>
        <position position="248"/>
    </location>
    <ligand>
        <name>substrate</name>
    </ligand>
</feature>
<evidence type="ECO:0000256" key="12">
    <source>
        <dbReference type="PIRSR" id="PIRSR038994-3"/>
    </source>
</evidence>
<dbReference type="CDD" id="cd00854">
    <property type="entry name" value="NagA"/>
    <property type="match status" value="1"/>
</dbReference>
<comment type="pathway">
    <text evidence="8">Amino-sugar metabolism; N-acetylneuraminate degradation; D-fructose 6-phosphate from N-acetylneuraminate: step 4/5.</text>
</comment>
<dbReference type="InterPro" id="IPR003764">
    <property type="entry name" value="GlcNAc_6-P_deAcase"/>
</dbReference>
<dbReference type="PATRIC" id="fig|883081.3.peg.1262"/>
<proteinExistence type="inferred from homology"/>
<name>K9EBR7_9LACT</name>
<evidence type="ECO:0000256" key="8">
    <source>
        <dbReference type="ARBA" id="ARBA00060590"/>
    </source>
</evidence>
<evidence type="ECO:0000256" key="5">
    <source>
        <dbReference type="ARBA" id="ARBA00022801"/>
    </source>
</evidence>
<comment type="catalytic activity">
    <reaction evidence="7">
        <text>N-acetyl-D-glucosamine 6-phosphate + H2O = D-glucosamine 6-phosphate + acetate</text>
        <dbReference type="Rhea" id="RHEA:22936"/>
        <dbReference type="ChEBI" id="CHEBI:15377"/>
        <dbReference type="ChEBI" id="CHEBI:30089"/>
        <dbReference type="ChEBI" id="CHEBI:57513"/>
        <dbReference type="ChEBI" id="CHEBI:58725"/>
        <dbReference type="EC" id="3.5.1.25"/>
    </reaction>
</comment>
<feature type="binding site" evidence="11">
    <location>
        <begin position="215"/>
        <end position="216"/>
    </location>
    <ligand>
        <name>substrate</name>
    </ligand>
</feature>
<evidence type="ECO:0000313" key="15">
    <source>
        <dbReference type="Proteomes" id="UP000009875"/>
    </source>
</evidence>
<feature type="binding site" evidence="11">
    <location>
        <position position="223"/>
    </location>
    <ligand>
        <name>substrate</name>
    </ligand>
</feature>
<evidence type="ECO:0000259" key="13">
    <source>
        <dbReference type="Pfam" id="PF01979"/>
    </source>
</evidence>
<gene>
    <name evidence="14" type="ORF">HMPREF9698_01427</name>
</gene>
<dbReference type="SUPFAM" id="SSF51556">
    <property type="entry name" value="Metallo-dependent hydrolases"/>
    <property type="match status" value="1"/>
</dbReference>
<evidence type="ECO:0000256" key="2">
    <source>
        <dbReference type="ARBA" id="ARBA00011899"/>
    </source>
</evidence>
<dbReference type="RefSeq" id="WP_003778523.1">
    <property type="nucleotide sequence ID" value="NZ_JH992960.1"/>
</dbReference>
<organism evidence="14 15">
    <name type="scientific">Alloiococcus otitis ATCC 51267</name>
    <dbReference type="NCBI Taxonomy" id="883081"/>
    <lineage>
        <taxon>Bacteria</taxon>
        <taxon>Bacillati</taxon>
        <taxon>Bacillota</taxon>
        <taxon>Bacilli</taxon>
        <taxon>Lactobacillales</taxon>
        <taxon>Carnobacteriaceae</taxon>
        <taxon>Alloiococcus</taxon>
    </lineage>
</organism>
<feature type="domain" description="Amidohydrolase-related" evidence="13">
    <location>
        <begin position="52"/>
        <end position="374"/>
    </location>
</feature>
<dbReference type="EMBL" id="AGXA01000022">
    <property type="protein sequence ID" value="EKU93266.1"/>
    <property type="molecule type" value="Genomic_DNA"/>
</dbReference>
<evidence type="ECO:0000256" key="3">
    <source>
        <dbReference type="ARBA" id="ARBA00018029"/>
    </source>
</evidence>
<dbReference type="OrthoDB" id="9776488at2"/>
<dbReference type="PANTHER" id="PTHR11113:SF14">
    <property type="entry name" value="N-ACETYLGLUCOSAMINE-6-PHOSPHATE DEACETYLASE"/>
    <property type="match status" value="1"/>
</dbReference>
<dbReference type="Proteomes" id="UP000009875">
    <property type="component" value="Unassembled WGS sequence"/>
</dbReference>
<feature type="binding site" evidence="11">
    <location>
        <begin position="304"/>
        <end position="306"/>
    </location>
    <ligand>
        <name>substrate</name>
    </ligand>
</feature>
<dbReference type="EC" id="3.5.1.25" evidence="2"/>
<feature type="binding site" evidence="11">
    <location>
        <position position="139"/>
    </location>
    <ligand>
        <name>substrate</name>
    </ligand>
</feature>
<dbReference type="Pfam" id="PF01979">
    <property type="entry name" value="Amidohydro_1"/>
    <property type="match status" value="1"/>
</dbReference>
<feature type="binding site" evidence="12">
    <location>
        <position position="194"/>
    </location>
    <ligand>
        <name>Zn(2+)</name>
        <dbReference type="ChEBI" id="CHEBI:29105"/>
    </ligand>
</feature>
<dbReference type="InterPro" id="IPR032466">
    <property type="entry name" value="Metal_Hydrolase"/>
</dbReference>
<dbReference type="Gene3D" id="2.30.40.10">
    <property type="entry name" value="Urease, subunit C, domain 1"/>
    <property type="match status" value="1"/>
</dbReference>
<keyword evidence="5 9" id="KW-0378">Hydrolase</keyword>
<dbReference type="FunFam" id="3.20.20.140:FF:000004">
    <property type="entry name" value="N-acetylglucosamine-6-phosphate deacetylase"/>
    <property type="match status" value="1"/>
</dbReference>
<evidence type="ECO:0000256" key="11">
    <source>
        <dbReference type="PIRSR" id="PIRSR038994-2"/>
    </source>
</evidence>
<feature type="binding site" evidence="12">
    <location>
        <position position="128"/>
    </location>
    <ligand>
        <name>Zn(2+)</name>
        <dbReference type="ChEBI" id="CHEBI:29105"/>
    </ligand>
</feature>
<evidence type="ECO:0000256" key="7">
    <source>
        <dbReference type="ARBA" id="ARBA00047647"/>
    </source>
</evidence>
<dbReference type="PANTHER" id="PTHR11113">
    <property type="entry name" value="N-ACETYLGLUCOSAMINE-6-PHOSPHATE DEACETYLASE"/>
    <property type="match status" value="1"/>
</dbReference>
<dbReference type="AlphaFoldDB" id="K9EBR7"/>
<reference evidence="14 15" key="1">
    <citation type="submission" date="2012-09" db="EMBL/GenBank/DDBJ databases">
        <title>The Genome Sequence of Alloiococcus otitis ATCC 51267.</title>
        <authorList>
            <consortium name="The Broad Institute Genome Sequencing Platform"/>
            <person name="Earl A."/>
            <person name="Ward D."/>
            <person name="Feldgarden M."/>
            <person name="Gevers D."/>
            <person name="Huys G."/>
            <person name="Walker B."/>
            <person name="Young S.K."/>
            <person name="Zeng Q."/>
            <person name="Gargeya S."/>
            <person name="Fitzgerald M."/>
            <person name="Haas B."/>
            <person name="Abouelleil A."/>
            <person name="Alvarado L."/>
            <person name="Arachchi H.M."/>
            <person name="Berlin A.M."/>
            <person name="Chapman S.B."/>
            <person name="Goldberg J."/>
            <person name="Griggs A."/>
            <person name="Gujja S."/>
            <person name="Hansen M."/>
            <person name="Howarth C."/>
            <person name="Imamovic A."/>
            <person name="Larimer J."/>
            <person name="McCowen C."/>
            <person name="Montmayeur A."/>
            <person name="Murphy C."/>
            <person name="Neiman D."/>
            <person name="Pearson M."/>
            <person name="Priest M."/>
            <person name="Roberts A."/>
            <person name="Saif S."/>
            <person name="Shea T."/>
            <person name="Sisk P."/>
            <person name="Sykes S."/>
            <person name="Wortman J."/>
            <person name="Nusbaum C."/>
            <person name="Birren B."/>
        </authorList>
    </citation>
    <scope>NUCLEOTIDE SEQUENCE [LARGE SCALE GENOMIC DNA]</scope>
    <source>
        <strain evidence="14 15">ATCC 51267</strain>
    </source>
</reference>
<dbReference type="eggNOG" id="COG1820">
    <property type="taxonomic scope" value="Bacteria"/>
</dbReference>
<dbReference type="Gene3D" id="3.20.20.140">
    <property type="entry name" value="Metal-dependent hydrolases"/>
    <property type="match status" value="1"/>
</dbReference>
<comment type="cofactor">
    <cofactor evidence="12">
        <name>a divalent metal cation</name>
        <dbReference type="ChEBI" id="CHEBI:60240"/>
    </cofactor>
    <text evidence="12">Binds 1 divalent metal cation per subunit.</text>
</comment>
<keyword evidence="15" id="KW-1185">Reference proteome</keyword>
<dbReference type="SUPFAM" id="SSF51338">
    <property type="entry name" value="Composite domain of metallo-dependent hydrolases"/>
    <property type="match status" value="1"/>
</dbReference>
<keyword evidence="6 9" id="KW-0119">Carbohydrate metabolism</keyword>
<dbReference type="InterPro" id="IPR006680">
    <property type="entry name" value="Amidohydro-rel"/>
</dbReference>
<dbReference type="GO" id="GO:0008448">
    <property type="term" value="F:N-acetylglucosamine-6-phosphate deacetylase activity"/>
    <property type="evidence" value="ECO:0007669"/>
    <property type="project" value="UniProtKB-EC"/>
</dbReference>
<evidence type="ECO:0000313" key="14">
    <source>
        <dbReference type="EMBL" id="EKU93266.1"/>
    </source>
</evidence>
<feature type="active site" description="Proton donor/acceptor" evidence="10">
    <location>
        <position position="271"/>
    </location>
</feature>
<dbReference type="NCBIfam" id="TIGR00221">
    <property type="entry name" value="nagA"/>
    <property type="match status" value="1"/>
</dbReference>
<dbReference type="GO" id="GO:0006046">
    <property type="term" value="P:N-acetylglucosamine catabolic process"/>
    <property type="evidence" value="ECO:0007669"/>
    <property type="project" value="TreeGrafter"/>
</dbReference>
<comment type="similarity">
    <text evidence="1 9">Belongs to the metallo-dependent hydrolases superfamily. NagA family.</text>
</comment>
<dbReference type="PIRSF" id="PIRSF038994">
    <property type="entry name" value="NagA"/>
    <property type="match status" value="1"/>
</dbReference>
<dbReference type="STRING" id="883081.HMPREF9698_01427"/>
<dbReference type="InterPro" id="IPR011059">
    <property type="entry name" value="Metal-dep_hydrolase_composite"/>
</dbReference>